<organism evidence="2 3">
    <name type="scientific">Cytophaga hutchinsonii (strain ATCC 33406 / DSM 1761 / CIP 103989 / NBRC 15051 / NCIMB 9469 / D465)</name>
    <dbReference type="NCBI Taxonomy" id="269798"/>
    <lineage>
        <taxon>Bacteria</taxon>
        <taxon>Pseudomonadati</taxon>
        <taxon>Bacteroidota</taxon>
        <taxon>Cytophagia</taxon>
        <taxon>Cytophagales</taxon>
        <taxon>Cytophagaceae</taxon>
        <taxon>Cytophaga</taxon>
    </lineage>
</organism>
<proteinExistence type="predicted"/>
<dbReference type="OrthoDB" id="9763076at2"/>
<evidence type="ECO:0008006" key="4">
    <source>
        <dbReference type="Google" id="ProtNLM"/>
    </source>
</evidence>
<dbReference type="PANTHER" id="PTHR37947:SF1">
    <property type="entry name" value="BLL2462 PROTEIN"/>
    <property type="match status" value="1"/>
</dbReference>
<dbReference type="Proteomes" id="UP000001822">
    <property type="component" value="Chromosome"/>
</dbReference>
<evidence type="ECO:0000313" key="2">
    <source>
        <dbReference type="EMBL" id="ABG58361.1"/>
    </source>
</evidence>
<keyword evidence="1" id="KW-0812">Transmembrane</keyword>
<keyword evidence="1" id="KW-1133">Transmembrane helix</keyword>
<evidence type="ECO:0000256" key="1">
    <source>
        <dbReference type="SAM" id="Phobius"/>
    </source>
</evidence>
<keyword evidence="1" id="KW-0472">Membrane</keyword>
<protein>
    <recommendedName>
        <fullName evidence="4">VWA domain-containing protein</fullName>
    </recommendedName>
</protein>
<dbReference type="RefSeq" id="WP_011584476.1">
    <property type="nucleotide sequence ID" value="NC_008255.1"/>
</dbReference>
<dbReference type="AlphaFoldDB" id="A0A6N4SQ00"/>
<name>A0A6N4SQ00_CYTH3</name>
<dbReference type="PANTHER" id="PTHR37947">
    <property type="entry name" value="BLL2462 PROTEIN"/>
    <property type="match status" value="1"/>
</dbReference>
<dbReference type="EMBL" id="CP000383">
    <property type="protein sequence ID" value="ABG58361.1"/>
    <property type="molecule type" value="Genomic_DNA"/>
</dbReference>
<reference evidence="2 3" key="1">
    <citation type="journal article" date="2007" name="Appl. Environ. Microbiol.">
        <title>Genome sequence of the cellulolytic gliding bacterium Cytophaga hutchinsonii.</title>
        <authorList>
            <person name="Xie G."/>
            <person name="Bruce D.C."/>
            <person name="Challacombe J.F."/>
            <person name="Chertkov O."/>
            <person name="Detter J.C."/>
            <person name="Gilna P."/>
            <person name="Han C.S."/>
            <person name="Lucas S."/>
            <person name="Misra M."/>
            <person name="Myers G.L."/>
            <person name="Richardson P."/>
            <person name="Tapia R."/>
            <person name="Thayer N."/>
            <person name="Thompson L.S."/>
            <person name="Brettin T.S."/>
            <person name="Henrissat B."/>
            <person name="Wilson D.B."/>
            <person name="McBride M.J."/>
        </authorList>
    </citation>
    <scope>NUCLEOTIDE SEQUENCE [LARGE SCALE GENOMIC DNA]</scope>
    <source>
        <strain evidence="3">ATCC 33406 / DSM 1761 / CIP 103989 / NBRC 15051 / NCIMB 9469 / D465</strain>
    </source>
</reference>
<accession>A0A6N4SQ00</accession>
<gene>
    <name evidence="2" type="ordered locus">CHU_1084</name>
</gene>
<keyword evidence="3" id="KW-1185">Reference proteome</keyword>
<feature type="transmembrane region" description="Helical" evidence="1">
    <location>
        <begin position="12"/>
        <end position="30"/>
    </location>
</feature>
<evidence type="ECO:0000313" key="3">
    <source>
        <dbReference type="Proteomes" id="UP000001822"/>
    </source>
</evidence>
<feature type="transmembrane region" description="Helical" evidence="1">
    <location>
        <begin position="42"/>
        <end position="61"/>
    </location>
</feature>
<dbReference type="KEGG" id="chu:CHU_1084"/>
<sequence>MNGISLYASSSPWFILLCFAIGAAYAYTLYSRVQTLWTKRTNYSLAALRFVLVSILVYLLFGPVIRYFENTKEKPTVLIHIDNSSSLKLTSDSTQRLSWLTTIDKIKQALNNEGIETSVYSFSGKQENDPVTFTFPSSNLNALLLEPKQEESGRNIAASILLSDGIYNVGMDPSITPSTAPVFTIGVGDTSDQKDVRLVSAIHNKLAFKGNDFPIVAEIAQKGFSNNTATLQLKHNGNVLESRKINLTKSEQQIPVEFRTSSDVVGIQHYVVEIVPLAGEFTTENNVQHVYIDIVDNKQKVLIAAPSPHPDIKAIQGALSAKENIDVSVFIPGISEYKSAAYSLIIFHHFPDETTAGKKEFDALVAMKTPKWYIISNQTAIPNFNQVNTLMQIQTRSAQKDLVFGEVNSSFDRFIMPLGMQELLNSAPPLQCHFGEYKLKQDGLAILFQRVGRVSTTKPLLSIAANRETMVLAGEGIWQWRLHNQQTQQNTAAFDEFIQKCVQYISSENDKRKFRVYPTVNDLQSGEHLYFEAELYNDLMERIYGTEIALQIKNESGKVFNYSFATSPGNNRFEVNGLQEGVYRYLATTTLNGTLEKSSGEFIIRKTSLEAQSIKADFNLLKSISNKSNGAFFTINESDALIAAIKEKQFKTIIRSQETLNEIINLPWILFLLIALASCEWVIRKLNGGY</sequence>